<evidence type="ECO:0000313" key="1">
    <source>
        <dbReference type="EMBL" id="EHP49903.1"/>
    </source>
</evidence>
<comment type="caution">
    <text evidence="1">The sequence shown here is derived from an EMBL/GenBank/DDBJ whole genome shotgun (WGS) entry which is preliminary data.</text>
</comment>
<organism evidence="1 2">
    <name type="scientific">Odoribacter laneus YIT 12061</name>
    <dbReference type="NCBI Taxonomy" id="742817"/>
    <lineage>
        <taxon>Bacteria</taxon>
        <taxon>Pseudomonadati</taxon>
        <taxon>Bacteroidota</taxon>
        <taxon>Bacteroidia</taxon>
        <taxon>Bacteroidales</taxon>
        <taxon>Odoribacteraceae</taxon>
        <taxon>Odoribacter</taxon>
    </lineage>
</organism>
<evidence type="ECO:0000313" key="2">
    <source>
        <dbReference type="Proteomes" id="UP000004892"/>
    </source>
</evidence>
<accession>H1DEK3</accession>
<sequence length="168" mass="18901">MGLMGNTPLAGKQPRLSPEEEKCLFDAGISYLSDGAPEAAYYCLDRIIAPDLPLLFNKALCCYLSGWYEEGHRLLGEAELYLPTVPFRQESLPSPLAHHAYSDRLYLCPMPRGVPQELARTQLLRLKAETAFRLQLYGEVKAIAASLQKPYQHIEKLIKQISYDTEGN</sequence>
<dbReference type="Proteomes" id="UP000004892">
    <property type="component" value="Unassembled WGS sequence"/>
</dbReference>
<dbReference type="eggNOG" id="ENOG5030XTH">
    <property type="taxonomic scope" value="Bacteria"/>
</dbReference>
<name>H1DEK3_9BACT</name>
<dbReference type="AlphaFoldDB" id="H1DEK3"/>
<protein>
    <submittedName>
        <fullName evidence="1">Uncharacterized protein</fullName>
    </submittedName>
</protein>
<dbReference type="PATRIC" id="fig|742817.3.peg.738"/>
<reference evidence="1 2" key="1">
    <citation type="submission" date="2012-01" db="EMBL/GenBank/DDBJ databases">
        <title>The Genome Sequence of Odoribacter laneus YIT 12061.</title>
        <authorList>
            <consortium name="The Broad Institute Genome Sequencing Platform"/>
            <person name="Earl A."/>
            <person name="Ward D."/>
            <person name="Feldgarden M."/>
            <person name="Gevers D."/>
            <person name="Morotomi M."/>
            <person name="Young S.K."/>
            <person name="Zeng Q."/>
            <person name="Gargeya S."/>
            <person name="Fitzgerald M."/>
            <person name="Haas B."/>
            <person name="Abouelleil A."/>
            <person name="Alvarado L."/>
            <person name="Arachchi H.M."/>
            <person name="Berlin A."/>
            <person name="Chapman S.B."/>
            <person name="Gearin G."/>
            <person name="Goldberg J."/>
            <person name="Griggs A."/>
            <person name="Gujja S."/>
            <person name="Hansen M."/>
            <person name="Heiman D."/>
            <person name="Howarth C."/>
            <person name="Larimer J."/>
            <person name="Lui A."/>
            <person name="MacDonald P.J.P."/>
            <person name="McCowen C."/>
            <person name="Montmayeur A."/>
            <person name="Murphy C."/>
            <person name="Neiman D."/>
            <person name="Pearson M."/>
            <person name="Priest M."/>
            <person name="Roberts A."/>
            <person name="Saif S."/>
            <person name="Shea T."/>
            <person name="Sisk P."/>
            <person name="Stolte C."/>
            <person name="Sykes S."/>
            <person name="Wortman J."/>
            <person name="Nusbaum C."/>
            <person name="Birren B."/>
        </authorList>
    </citation>
    <scope>NUCLEOTIDE SEQUENCE [LARGE SCALE GENOMIC DNA]</scope>
    <source>
        <strain evidence="1 2">YIT 12061</strain>
    </source>
</reference>
<dbReference type="STRING" id="742817.HMPREF9449_00689"/>
<dbReference type="EMBL" id="ADMC01000008">
    <property type="protein sequence ID" value="EHP49903.1"/>
    <property type="molecule type" value="Genomic_DNA"/>
</dbReference>
<gene>
    <name evidence="1" type="ORF">HMPREF9449_00689</name>
</gene>
<keyword evidence="2" id="KW-1185">Reference proteome</keyword>
<proteinExistence type="predicted"/>
<dbReference type="HOGENOM" id="CLU_1584809_0_0_10"/>